<keyword evidence="2" id="KW-0812">Transmembrane</keyword>
<dbReference type="PROSITE" id="PS51257">
    <property type="entry name" value="PROKAR_LIPOPROTEIN"/>
    <property type="match status" value="1"/>
</dbReference>
<feature type="signal peptide" evidence="3">
    <location>
        <begin position="1"/>
        <end position="17"/>
    </location>
</feature>
<proteinExistence type="predicted"/>
<comment type="caution">
    <text evidence="4">The sequence shown here is derived from an EMBL/GenBank/DDBJ whole genome shotgun (WGS) entry which is preliminary data.</text>
</comment>
<feature type="compositionally biased region" description="Basic and acidic residues" evidence="1">
    <location>
        <begin position="144"/>
        <end position="153"/>
    </location>
</feature>
<reference evidence="4" key="1">
    <citation type="submission" date="2021-06" db="EMBL/GenBank/DDBJ databases">
        <title>Collection of gut derived symbiotic bacterial strains cultured from healthy donors.</title>
        <authorList>
            <person name="Lin H."/>
            <person name="Littmann E."/>
            <person name="Pamer E.G."/>
        </authorList>
    </citation>
    <scope>NUCLEOTIDE SEQUENCE</scope>
    <source>
        <strain evidence="4">MSK.21.60</strain>
    </source>
</reference>
<organism evidence="4 5">
    <name type="scientific">Segatella copri</name>
    <dbReference type="NCBI Taxonomy" id="165179"/>
    <lineage>
        <taxon>Bacteria</taxon>
        <taxon>Pseudomonadati</taxon>
        <taxon>Bacteroidota</taxon>
        <taxon>Bacteroidia</taxon>
        <taxon>Bacteroidales</taxon>
        <taxon>Prevotellaceae</taxon>
        <taxon>Segatella</taxon>
    </lineage>
</organism>
<keyword evidence="3" id="KW-0732">Signal</keyword>
<feature type="transmembrane region" description="Helical" evidence="2">
    <location>
        <begin position="164"/>
        <end position="181"/>
    </location>
</feature>
<evidence type="ECO:0000313" key="5">
    <source>
        <dbReference type="Proteomes" id="UP001196316"/>
    </source>
</evidence>
<sequence length="196" mass="21945">MKHFMFILLALILTACASSKKTTRQESAKTETSSVVEETKASGNAIVIDTTKSNDFTYTITQIEFFPPSGNMPEIGEKCNCIPKTMQLHSFNDAIASNEEKKPPSKHGAVKSWKQVQIGIKNEQKGKTEMNDSTKTGKKAAVKNKNDTENKDDAVKTTETTIPWYWYVTGFVLIGIVLFLIRSPTLKVFRKIFPVF</sequence>
<evidence type="ECO:0008006" key="6">
    <source>
        <dbReference type="Google" id="ProtNLM"/>
    </source>
</evidence>
<accession>A0AAW4N8F0</accession>
<evidence type="ECO:0000256" key="3">
    <source>
        <dbReference type="SAM" id="SignalP"/>
    </source>
</evidence>
<dbReference type="AlphaFoldDB" id="A0AAW4N8F0"/>
<name>A0AAW4N8F0_9BACT</name>
<feature type="chain" id="PRO_5043834475" description="Lipoprotein" evidence="3">
    <location>
        <begin position="18"/>
        <end position="196"/>
    </location>
</feature>
<keyword evidence="2" id="KW-0472">Membrane</keyword>
<feature type="region of interest" description="Disordered" evidence="1">
    <location>
        <begin position="124"/>
        <end position="153"/>
    </location>
</feature>
<keyword evidence="2" id="KW-1133">Transmembrane helix</keyword>
<evidence type="ECO:0000256" key="2">
    <source>
        <dbReference type="SAM" id="Phobius"/>
    </source>
</evidence>
<protein>
    <recommendedName>
        <fullName evidence="6">Lipoprotein</fullName>
    </recommendedName>
</protein>
<dbReference type="RefSeq" id="WP_217326861.1">
    <property type="nucleotide sequence ID" value="NZ_JAHOEK010000030.1"/>
</dbReference>
<dbReference type="Proteomes" id="UP001196316">
    <property type="component" value="Unassembled WGS sequence"/>
</dbReference>
<dbReference type="EMBL" id="JAHOEP010000031">
    <property type="protein sequence ID" value="MBV3408946.1"/>
    <property type="molecule type" value="Genomic_DNA"/>
</dbReference>
<evidence type="ECO:0000313" key="4">
    <source>
        <dbReference type="EMBL" id="MBV3408946.1"/>
    </source>
</evidence>
<gene>
    <name evidence="4" type="ORF">KSW80_11125</name>
</gene>
<evidence type="ECO:0000256" key="1">
    <source>
        <dbReference type="SAM" id="MobiDB-lite"/>
    </source>
</evidence>